<keyword evidence="14" id="KW-1185">Reference proteome</keyword>
<evidence type="ECO:0000256" key="7">
    <source>
        <dbReference type="ARBA" id="ARBA00022833"/>
    </source>
</evidence>
<evidence type="ECO:0000256" key="3">
    <source>
        <dbReference type="ARBA" id="ARBA00022618"/>
    </source>
</evidence>
<proteinExistence type="inferred from homology"/>
<dbReference type="PANTHER" id="PTHR12349">
    <property type="entry name" value="ANKYRIN REPEAT AND LEM DOMAIN-CONTAINING PROTEIN 2"/>
    <property type="match status" value="1"/>
</dbReference>
<evidence type="ECO:0000313" key="14">
    <source>
        <dbReference type="Proteomes" id="UP000092444"/>
    </source>
</evidence>
<evidence type="ECO:0000256" key="2">
    <source>
        <dbReference type="ARBA" id="ARBA00007597"/>
    </source>
</evidence>
<evidence type="ECO:0000313" key="13">
    <source>
        <dbReference type="EnsemblMetazoa" id="GMOY003733-PA"/>
    </source>
</evidence>
<name>A0A1B0FIX9_GLOMM</name>
<dbReference type="Pfam" id="PF05253">
    <property type="entry name" value="zf-U11-48K"/>
    <property type="match status" value="2"/>
</dbReference>
<keyword evidence="7" id="KW-0862">Zinc</keyword>
<comment type="subcellular location">
    <subcellularLocation>
        <location evidence="1">Endoplasmic reticulum</location>
    </subcellularLocation>
</comment>
<keyword evidence="4" id="KW-0479">Metal-binding</keyword>
<dbReference type="Proteomes" id="UP000092444">
    <property type="component" value="Unassembled WGS sequence"/>
</dbReference>
<dbReference type="Gene3D" id="1.25.40.20">
    <property type="entry name" value="Ankyrin repeat-containing domain"/>
    <property type="match status" value="1"/>
</dbReference>
<dbReference type="SUPFAM" id="SSF48403">
    <property type="entry name" value="Ankyrin repeat"/>
    <property type="match status" value="1"/>
</dbReference>
<dbReference type="GO" id="GO:0007399">
    <property type="term" value="P:nervous system development"/>
    <property type="evidence" value="ECO:0007669"/>
    <property type="project" value="UniProtKB-ARBA"/>
</dbReference>
<feature type="compositionally biased region" description="Basic and acidic residues" evidence="11">
    <location>
        <begin position="344"/>
        <end position="358"/>
    </location>
</feature>
<feature type="repeat" description="ANK" evidence="10">
    <location>
        <begin position="1080"/>
        <end position="1100"/>
    </location>
</feature>
<feature type="compositionally biased region" description="Basic and acidic residues" evidence="11">
    <location>
        <begin position="160"/>
        <end position="170"/>
    </location>
</feature>
<dbReference type="VEuPathDB" id="VectorBase:GMOY003733"/>
<feature type="domain" description="CHHC U11-48K-type" evidence="12">
    <location>
        <begin position="11"/>
        <end position="38"/>
    </location>
</feature>
<dbReference type="GO" id="GO:0005783">
    <property type="term" value="C:endoplasmic reticulum"/>
    <property type="evidence" value="ECO:0007669"/>
    <property type="project" value="UniProtKB-SubCell"/>
</dbReference>
<dbReference type="GO" id="GO:0051301">
    <property type="term" value="P:cell division"/>
    <property type="evidence" value="ECO:0007669"/>
    <property type="project" value="UniProtKB-KW"/>
</dbReference>
<dbReference type="FunFam" id="1.25.40.20:FF:000072">
    <property type="entry name" value="Ankyrin repeat and LEM domain containing 2"/>
    <property type="match status" value="1"/>
</dbReference>
<dbReference type="SMART" id="SM00248">
    <property type="entry name" value="ANK"/>
    <property type="match status" value="2"/>
</dbReference>
<dbReference type="GO" id="GO:0051721">
    <property type="term" value="F:protein phosphatase 2A binding"/>
    <property type="evidence" value="ECO:0007669"/>
    <property type="project" value="TreeGrafter"/>
</dbReference>
<keyword evidence="5" id="KW-0863">Zinc-finger</keyword>
<feature type="compositionally biased region" description="Polar residues" evidence="11">
    <location>
        <begin position="327"/>
        <end position="343"/>
    </location>
</feature>
<evidence type="ECO:0000259" key="12">
    <source>
        <dbReference type="PROSITE" id="PS51800"/>
    </source>
</evidence>
<reference evidence="13" key="1">
    <citation type="submission" date="2020-05" db="UniProtKB">
        <authorList>
            <consortium name="EnsemblMetazoa"/>
        </authorList>
    </citation>
    <scope>IDENTIFICATION</scope>
    <source>
        <strain evidence="13">Yale</strain>
    </source>
</reference>
<keyword evidence="9" id="KW-0131">Cell cycle</keyword>
<evidence type="ECO:0000256" key="6">
    <source>
        <dbReference type="ARBA" id="ARBA00022824"/>
    </source>
</evidence>
<dbReference type="Pfam" id="PF24567">
    <property type="entry name" value="ANKLE2_3rd"/>
    <property type="match status" value="2"/>
</dbReference>
<dbReference type="EMBL" id="CCAG010006519">
    <property type="status" value="NOT_ANNOTATED_CDS"/>
    <property type="molecule type" value="Genomic_DNA"/>
</dbReference>
<dbReference type="PROSITE" id="PS51800">
    <property type="entry name" value="ZF_CHHC_U11_48K"/>
    <property type="match status" value="2"/>
</dbReference>
<dbReference type="InterPro" id="IPR036770">
    <property type="entry name" value="Ankyrin_rpt-contain_sf"/>
</dbReference>
<evidence type="ECO:0000256" key="1">
    <source>
        <dbReference type="ARBA" id="ARBA00004240"/>
    </source>
</evidence>
<dbReference type="InterPro" id="IPR056237">
    <property type="entry name" value="ANKLE2_3rd"/>
</dbReference>
<feature type="region of interest" description="Disordered" evidence="11">
    <location>
        <begin position="1670"/>
        <end position="1707"/>
    </location>
</feature>
<dbReference type="InterPro" id="IPR002110">
    <property type="entry name" value="Ankyrin_rpt"/>
</dbReference>
<dbReference type="PANTHER" id="PTHR12349:SF4">
    <property type="entry name" value="ANKYRIN REPEAT AND LEM DOMAIN-CONTAINING PROTEIN 2"/>
    <property type="match status" value="1"/>
</dbReference>
<evidence type="ECO:0000256" key="8">
    <source>
        <dbReference type="ARBA" id="ARBA00023043"/>
    </source>
</evidence>
<evidence type="ECO:0000256" key="10">
    <source>
        <dbReference type="PROSITE-ProRule" id="PRU00023"/>
    </source>
</evidence>
<comment type="similarity">
    <text evidence="2">Belongs to the ANKLE2 family.</text>
</comment>
<feature type="compositionally biased region" description="Basic and acidic residues" evidence="11">
    <location>
        <begin position="119"/>
        <end position="142"/>
    </location>
</feature>
<feature type="domain" description="CHHC U11-48K-type" evidence="12">
    <location>
        <begin position="43"/>
        <end position="70"/>
    </location>
</feature>
<feature type="compositionally biased region" description="Basic and acidic residues" evidence="11">
    <location>
        <begin position="282"/>
        <end position="296"/>
    </location>
</feature>
<dbReference type="GO" id="GO:0031468">
    <property type="term" value="P:nuclear membrane reassembly"/>
    <property type="evidence" value="ECO:0007669"/>
    <property type="project" value="UniProtKB-ARBA"/>
</dbReference>
<evidence type="ECO:0000256" key="5">
    <source>
        <dbReference type="ARBA" id="ARBA00022771"/>
    </source>
</evidence>
<evidence type="ECO:0000256" key="9">
    <source>
        <dbReference type="ARBA" id="ARBA00023306"/>
    </source>
</evidence>
<dbReference type="PROSITE" id="PS50088">
    <property type="entry name" value="ANK_REPEAT"/>
    <property type="match status" value="1"/>
</dbReference>
<feature type="compositionally biased region" description="Basic and acidic residues" evidence="11">
    <location>
        <begin position="182"/>
        <end position="224"/>
    </location>
</feature>
<keyword evidence="3" id="KW-0132">Cell division</keyword>
<dbReference type="PhylomeDB" id="A0A1B0FIX9"/>
<dbReference type="PROSITE" id="PS50297">
    <property type="entry name" value="ANK_REP_REGION"/>
    <property type="match status" value="1"/>
</dbReference>
<dbReference type="GO" id="GO:0008270">
    <property type="term" value="F:zinc ion binding"/>
    <property type="evidence" value="ECO:0007669"/>
    <property type="project" value="UniProtKB-KW"/>
</dbReference>
<keyword evidence="6" id="KW-0256">Endoplasmic reticulum</keyword>
<sequence>MMFAPGDEDDMVECPYDKAHRMLRKRLAKHLVKCRVNHPDAELQKCPFNNTHLVPEPEFVNHVTNCPDRKLISNYKSVPVTKLEERPQHKPVETDEDWDNMEAADYDPKKYLENVPVLRRPDGTCPSERKDFIKKERKRLGYDDSDTDSDCPSSSRKSSRREETDERECAPTKYLDNVRVSRRSDGTRLSERTEFIKKEPKRSGYDDNDTGSDHSRYSRRLGENDEREDIPTNYLENVPVLRRPGGTCPSERKEFIKKERKRSGYNDSDTDSDPSSYSPKLCKQEENGEWSERERTPPPPPIISNWPGSNWSETASTSSATSFAVSQGFSPSSIGQTSPSTRSYGERSPLRRKNNDARYKRHKGSYHEQRDVLNLPTSRSRHSNGTYCAEPDVNSHWDDYNEGIHIFQFIFIESFIESQLFQLEIIKMLNCEHVVLDFSSTEQHQTNNLVYIVESPKECDAISTAIQLIYSKRYAKLSSLHLIKHQIKAGKIIVNFSLSSSLLQIRDLNNLNSEDDEEGPCTSSQAREREIRRKQRRVRPSQVTQITAIRDFESDGAIIEYSINQGPIKRCPVAKFQTTFFNCADFILPHLTNLKGEQFFEENWLNILHGGCEGRGKNLLKDFGRLFVYRKVELNEMLAGLTSSTLMASSSISLSKISSIFHVFRDVRRIFEYITCSEYTVLFFLPSDCGASKDTTEIAQRINFEQMQTTVQLRVTGPYAMPPIPWTQAESHIQELLLIAFQLAFAYHCHEHLVFLHSVKNLQRHQNLIVFKGALAHKQQQRNGQNWFSKNYLQRIIDVCLKISLSAVIEYEDNLPLPLQNAAIIQCKWQSTPAAWLIDIKKRPISDYNPVNRFLELLCKTMPFYGLHIPVKNVGVASIAAAPSSATSASISGVMSDGGNDTVDSPYVFRKKSDALEVLKKHKDARLKQFVSEDEAIKYAQTGYEVVQNKYNDIKGKILTSTVSLEKAAFRLPTRHELIEFRKIIESGDCERVKNLIWDNPRYLVSSGDTPIILKEGCRYNAMHICAISKKPQVAELILKTVYDPKFVDLLTGKKGDQKMCEELCANLLDYYLNMPEKGRSETPLHLAAKFGCVEMVEVLTSYPECKLTKNCEDLLPKQIICSRVNNPKPDVLKKIEMLLGERFYVPVLRSNDGCMPAEIGQPFSSNNPPVEVEVKAIAGPMSKEQANKFFRRLKTPPRNGSNITSPISSNFFISPMKSRPLNSTPCKTPNKSINNSLDSPTASLKRRLLFNVSDYKGLDKSLSLEGSLDCQKETGDKMKILQSTEDKGTHSNFKIISEANNNRKNLIGEDDQDNAYKSLYPGTPLLQMRKSAFFTYRDPCVASPVMLEINNAEGNNSFNMNGLDIYNTPGFKERHIKNTDTEKGVECIGRELAKEENIEWLEYWNFLEEFVDIAGPTGLQKLENYFCQRQRNEDMSRRKTANNIVALDEVSNVLENFSFASGNVNKEDRYDKNDHENGLRGNKVESPMVSNVSTNHQMSTPYTYVEKSLQVHARRMTKTIMHNMDNVVSINDALLLELKRVKSLIYSFKEDLSFLNVNFKKVHSRIGNLVSIFLQNSQEVTEDVKNKILTILQNLLQTNGERREHMDCVCARVKYMLENKVEQILPEHLKTEEMCSNIWSQENDCDCQWESNLSRKTSRRNRMEARFKNHQRLKQYEANKQQQPLPLKPSFDHWRNPNNDSSDDMDEEVFWSDVGSDVDFDKESQESWHTPPESPSHIDMSDVDIKEAEHKIFIYGNEPTKTDMDVLNAILRIDVDKSKYPNVHSWKNALMRYPNDEMDYFASPRIVKKSHSFMNQTSYKNENIFETPLARQRNQYTLVRSQTTPLAVNALKSSTDAVKESNLQLPTIRLFMSPKTITAASTVDNALNTMPTKNTMNSIRDTITTVTTKIANETMTTGLLTVNTATSQSSRPLTPINKLRGLFSAYRERLPSTPLSTPLTDK</sequence>
<dbReference type="EnsemblMetazoa" id="GMOY003733-RA">
    <property type="protein sequence ID" value="GMOY003733-PA"/>
    <property type="gene ID" value="GMOY003733"/>
</dbReference>
<dbReference type="InterPro" id="IPR022776">
    <property type="entry name" value="TRM13/UPF0224_CHHC_Znf_dom"/>
</dbReference>
<dbReference type="Pfam" id="PF00023">
    <property type="entry name" value="Ank"/>
    <property type="match status" value="1"/>
</dbReference>
<dbReference type="SUPFAM" id="SSF57667">
    <property type="entry name" value="beta-beta-alpha zinc fingers"/>
    <property type="match status" value="1"/>
</dbReference>
<feature type="compositionally biased region" description="Low complexity" evidence="11">
    <location>
        <begin position="309"/>
        <end position="326"/>
    </location>
</feature>
<feature type="region of interest" description="Disordered" evidence="11">
    <location>
        <begin position="513"/>
        <end position="536"/>
    </location>
</feature>
<evidence type="ECO:0000256" key="11">
    <source>
        <dbReference type="SAM" id="MobiDB-lite"/>
    </source>
</evidence>
<feature type="region of interest" description="Disordered" evidence="11">
    <location>
        <begin position="117"/>
        <end position="368"/>
    </location>
</feature>
<organism evidence="13 14">
    <name type="scientific">Glossina morsitans morsitans</name>
    <name type="common">Savannah tsetse fly</name>
    <dbReference type="NCBI Taxonomy" id="37546"/>
    <lineage>
        <taxon>Eukaryota</taxon>
        <taxon>Metazoa</taxon>
        <taxon>Ecdysozoa</taxon>
        <taxon>Arthropoda</taxon>
        <taxon>Hexapoda</taxon>
        <taxon>Insecta</taxon>
        <taxon>Pterygota</taxon>
        <taxon>Neoptera</taxon>
        <taxon>Endopterygota</taxon>
        <taxon>Diptera</taxon>
        <taxon>Brachycera</taxon>
        <taxon>Muscomorpha</taxon>
        <taxon>Hippoboscoidea</taxon>
        <taxon>Glossinidae</taxon>
        <taxon>Glossina</taxon>
    </lineage>
</organism>
<dbReference type="STRING" id="37546.A0A1B0FIX9"/>
<keyword evidence="8 10" id="KW-0040">ANK repeat</keyword>
<dbReference type="InterPro" id="IPR036236">
    <property type="entry name" value="Znf_C2H2_sf"/>
</dbReference>
<evidence type="ECO:0000256" key="4">
    <source>
        <dbReference type="ARBA" id="ARBA00022723"/>
    </source>
</evidence>
<accession>A0A1B0FIX9</accession>
<protein>
    <recommendedName>
        <fullName evidence="12">CHHC U11-48K-type domain-containing protein</fullName>
    </recommendedName>
</protein>